<dbReference type="AlphaFoldDB" id="X1IHH8"/>
<accession>X1IHH8</accession>
<proteinExistence type="predicted"/>
<sequence>MFPAILTETYNKYLDSKVEYIDCIRKNLISYAALEHAVGKPLKSE</sequence>
<comment type="caution">
    <text evidence="1">The sequence shown here is derived from an EMBL/GenBank/DDBJ whole genome shotgun (WGS) entry which is preliminary data.</text>
</comment>
<evidence type="ECO:0000313" key="1">
    <source>
        <dbReference type="EMBL" id="GAH56993.1"/>
    </source>
</evidence>
<reference evidence="1" key="1">
    <citation type="journal article" date="2014" name="Front. Microbiol.">
        <title>High frequency of phylogenetically diverse reductive dehalogenase-homologous genes in deep subseafloor sedimentary metagenomes.</title>
        <authorList>
            <person name="Kawai M."/>
            <person name="Futagami T."/>
            <person name="Toyoda A."/>
            <person name="Takaki Y."/>
            <person name="Nishi S."/>
            <person name="Hori S."/>
            <person name="Arai W."/>
            <person name="Tsubouchi T."/>
            <person name="Morono Y."/>
            <person name="Uchiyama I."/>
            <person name="Ito T."/>
            <person name="Fujiyama A."/>
            <person name="Inagaki F."/>
            <person name="Takami H."/>
        </authorList>
    </citation>
    <scope>NUCLEOTIDE SEQUENCE</scope>
    <source>
        <strain evidence="1">Expedition CK06-06</strain>
    </source>
</reference>
<organism evidence="1">
    <name type="scientific">marine sediment metagenome</name>
    <dbReference type="NCBI Taxonomy" id="412755"/>
    <lineage>
        <taxon>unclassified sequences</taxon>
        <taxon>metagenomes</taxon>
        <taxon>ecological metagenomes</taxon>
    </lineage>
</organism>
<name>X1IHH8_9ZZZZ</name>
<gene>
    <name evidence="1" type="ORF">S03H2_30546</name>
</gene>
<dbReference type="EMBL" id="BARU01018480">
    <property type="protein sequence ID" value="GAH56993.1"/>
    <property type="molecule type" value="Genomic_DNA"/>
</dbReference>
<protein>
    <submittedName>
        <fullName evidence="1">Uncharacterized protein</fullName>
    </submittedName>
</protein>